<keyword evidence="2" id="KW-1185">Reference proteome</keyword>
<accession>A0A3A8KGA9</accession>
<proteinExistence type="predicted"/>
<evidence type="ECO:0000313" key="1">
    <source>
        <dbReference type="EMBL" id="RKH07228.1"/>
    </source>
</evidence>
<organism evidence="1 2">
    <name type="scientific">Corallococcus carmarthensis</name>
    <dbReference type="NCBI Taxonomy" id="2316728"/>
    <lineage>
        <taxon>Bacteria</taxon>
        <taxon>Pseudomonadati</taxon>
        <taxon>Myxococcota</taxon>
        <taxon>Myxococcia</taxon>
        <taxon>Myxococcales</taxon>
        <taxon>Cystobacterineae</taxon>
        <taxon>Myxococcaceae</taxon>
        <taxon>Corallococcus</taxon>
    </lineage>
</organism>
<gene>
    <name evidence="1" type="ORF">D7X32_02445</name>
</gene>
<dbReference type="OrthoDB" id="5515732at2"/>
<sequence>MEEASVYEQARAIADEVLRGIPHVGVDVDRWGHASVSLDLLNEDSGECLSRIIATTRGDVVRPELVAKEGLTAKVEELARRLKALDVRARPYALEAWDAPVTAIARSVMAGSGEDTVSQLDDEGHWMHCRTCWSG</sequence>
<dbReference type="RefSeq" id="WP_120600869.1">
    <property type="nucleotide sequence ID" value="NZ_JABFJX010000017.1"/>
</dbReference>
<reference evidence="2" key="1">
    <citation type="submission" date="2018-09" db="EMBL/GenBank/DDBJ databases">
        <authorList>
            <person name="Livingstone P.G."/>
            <person name="Whitworth D.E."/>
        </authorList>
    </citation>
    <scope>NUCLEOTIDE SEQUENCE [LARGE SCALE GENOMIC DNA]</scope>
    <source>
        <strain evidence="2">CA043D</strain>
    </source>
</reference>
<dbReference type="AlphaFoldDB" id="A0A3A8KGA9"/>
<name>A0A3A8KGA9_9BACT</name>
<comment type="caution">
    <text evidence="1">The sequence shown here is derived from an EMBL/GenBank/DDBJ whole genome shotgun (WGS) entry which is preliminary data.</text>
</comment>
<evidence type="ECO:0000313" key="2">
    <source>
        <dbReference type="Proteomes" id="UP000268313"/>
    </source>
</evidence>
<dbReference type="EMBL" id="RAWE01000005">
    <property type="protein sequence ID" value="RKH07228.1"/>
    <property type="molecule type" value="Genomic_DNA"/>
</dbReference>
<dbReference type="Proteomes" id="UP000268313">
    <property type="component" value="Unassembled WGS sequence"/>
</dbReference>
<protein>
    <submittedName>
        <fullName evidence="1">Uncharacterized protein</fullName>
    </submittedName>
</protein>